<feature type="region of interest" description="Disordered" evidence="1">
    <location>
        <begin position="1"/>
        <end position="154"/>
    </location>
</feature>
<feature type="compositionally biased region" description="Basic residues" evidence="1">
    <location>
        <begin position="98"/>
        <end position="109"/>
    </location>
</feature>
<feature type="compositionally biased region" description="Gly residues" evidence="1">
    <location>
        <begin position="45"/>
        <end position="54"/>
    </location>
</feature>
<feature type="compositionally biased region" description="Gly residues" evidence="1">
    <location>
        <begin position="74"/>
        <end position="86"/>
    </location>
</feature>
<feature type="compositionally biased region" description="Basic residues" evidence="1">
    <location>
        <begin position="145"/>
        <end position="154"/>
    </location>
</feature>
<accession>I1QSL4</accession>
<reference evidence="2" key="1">
    <citation type="submission" date="2015-06" db="UniProtKB">
        <authorList>
            <consortium name="EnsemblPlants"/>
        </authorList>
    </citation>
    <scope>IDENTIFICATION</scope>
</reference>
<dbReference type="EnsemblPlants" id="ORGLA10G0019700.1">
    <property type="protein sequence ID" value="ORGLA10G0019700.1"/>
    <property type="gene ID" value="ORGLA10G0019700"/>
</dbReference>
<dbReference type="HOGENOM" id="CLU_134672_0_0_1"/>
<name>I1QSL4_ORYGL</name>
<proteinExistence type="predicted"/>
<evidence type="ECO:0000313" key="2">
    <source>
        <dbReference type="EnsemblPlants" id="ORGLA10G0019700.1"/>
    </source>
</evidence>
<feature type="compositionally biased region" description="Polar residues" evidence="1">
    <location>
        <begin position="1"/>
        <end position="16"/>
    </location>
</feature>
<dbReference type="AlphaFoldDB" id="I1QSL4"/>
<evidence type="ECO:0000256" key="1">
    <source>
        <dbReference type="SAM" id="MobiDB-lite"/>
    </source>
</evidence>
<dbReference type="STRING" id="4538.I1QSL4"/>
<feature type="compositionally biased region" description="Low complexity" evidence="1">
    <location>
        <begin position="55"/>
        <end position="65"/>
    </location>
</feature>
<dbReference type="Gramene" id="ORGLA10G0019700.1">
    <property type="protein sequence ID" value="ORGLA10G0019700.1"/>
    <property type="gene ID" value="ORGLA10G0019700"/>
</dbReference>
<reference evidence="2 3" key="2">
    <citation type="submission" date="2018-04" db="EMBL/GenBank/DDBJ databases">
        <title>OglaRS2 (Oryza glaberrima Reference Sequence Version 2).</title>
        <authorList>
            <person name="Zhang J."/>
            <person name="Kudrna D."/>
            <person name="Lee S."/>
            <person name="Talag J."/>
            <person name="Rajasekar S."/>
            <person name="Wing R.A."/>
        </authorList>
    </citation>
    <scope>NUCLEOTIDE SEQUENCE [LARGE SCALE GENOMIC DNA]</scope>
    <source>
        <strain evidence="2 3">cv. IRGC 96717</strain>
    </source>
</reference>
<dbReference type="Proteomes" id="UP000007306">
    <property type="component" value="Chromosome 10"/>
</dbReference>
<sequence length="154" mass="15867">MPPVLTSSTVMASSTLWLRPRGEGGGGTRPSCRRCSPPPSPSTCGDGGGGGGGRADPAPDAGGSAVVPPPFPCGGSGEGTYVGGRAGRASAADALPSWRRRTGRRRRTAIRLPPSPRCLSVLSSAASQPFPSQLSTSPLYAEHHDRRRRGRRIP</sequence>
<feature type="compositionally biased region" description="Polar residues" evidence="1">
    <location>
        <begin position="121"/>
        <end position="138"/>
    </location>
</feature>
<organism evidence="2 3">
    <name type="scientific">Oryza glaberrima</name>
    <name type="common">African rice</name>
    <dbReference type="NCBI Taxonomy" id="4538"/>
    <lineage>
        <taxon>Eukaryota</taxon>
        <taxon>Viridiplantae</taxon>
        <taxon>Streptophyta</taxon>
        <taxon>Embryophyta</taxon>
        <taxon>Tracheophyta</taxon>
        <taxon>Spermatophyta</taxon>
        <taxon>Magnoliopsida</taxon>
        <taxon>Liliopsida</taxon>
        <taxon>Poales</taxon>
        <taxon>Poaceae</taxon>
        <taxon>BOP clade</taxon>
        <taxon>Oryzoideae</taxon>
        <taxon>Oryzeae</taxon>
        <taxon>Oryzinae</taxon>
        <taxon>Oryza</taxon>
    </lineage>
</organism>
<protein>
    <submittedName>
        <fullName evidence="2">Uncharacterized protein</fullName>
    </submittedName>
</protein>
<keyword evidence="3" id="KW-1185">Reference proteome</keyword>
<evidence type="ECO:0000313" key="3">
    <source>
        <dbReference type="Proteomes" id="UP000007306"/>
    </source>
</evidence>